<dbReference type="OrthoDB" id="6632006at2"/>
<dbReference type="RefSeq" id="WP_138096795.1">
    <property type="nucleotide sequence ID" value="NZ_CP040428.1"/>
</dbReference>
<proteinExistence type="predicted"/>
<name>A0A4P8YLD3_9ENTR</name>
<keyword evidence="2" id="KW-1185">Reference proteome</keyword>
<dbReference type="KEGG" id="izh:FEM41_14810"/>
<accession>A0A4P8YLD3</accession>
<gene>
    <name evidence="1" type="ORF">FEM41_14810</name>
</gene>
<reference evidence="1 2" key="1">
    <citation type="submission" date="2019-05" db="EMBL/GenBank/DDBJ databases">
        <title>Complete genome sequence of Izhakiella calystegiae KSNA2, an endophyte isolated from beach morning glory (Calystegia soldanella).</title>
        <authorList>
            <person name="Jiang L."/>
            <person name="Jeong J.C."/>
            <person name="Kim C.Y."/>
            <person name="Kim D.H."/>
            <person name="Kim S.W."/>
            <person name="Lee j."/>
        </authorList>
    </citation>
    <scope>NUCLEOTIDE SEQUENCE [LARGE SCALE GENOMIC DNA]</scope>
    <source>
        <strain evidence="1 2">KSNA2</strain>
    </source>
</reference>
<dbReference type="AlphaFoldDB" id="A0A4P8YLD3"/>
<organism evidence="1 2">
    <name type="scientific">Jejubacter calystegiae</name>
    <dbReference type="NCBI Taxonomy" id="2579935"/>
    <lineage>
        <taxon>Bacteria</taxon>
        <taxon>Pseudomonadati</taxon>
        <taxon>Pseudomonadota</taxon>
        <taxon>Gammaproteobacteria</taxon>
        <taxon>Enterobacterales</taxon>
        <taxon>Enterobacteriaceae</taxon>
        <taxon>Jejubacter</taxon>
    </lineage>
</organism>
<evidence type="ECO:0000313" key="2">
    <source>
        <dbReference type="Proteomes" id="UP000302163"/>
    </source>
</evidence>
<protein>
    <submittedName>
        <fullName evidence="1">Uncharacterized protein</fullName>
    </submittedName>
</protein>
<evidence type="ECO:0000313" key="1">
    <source>
        <dbReference type="EMBL" id="QCT20826.1"/>
    </source>
</evidence>
<sequence>MKYLVLPDEATAKSATGWWSKKSGWVAPTPELQIAVRVVLYNDDGVYDETTGDCITPPTQRPGFHVDVIYGEIPQAAQRYIVVPDEPDFVLA</sequence>
<dbReference type="EMBL" id="CP040428">
    <property type="protein sequence ID" value="QCT20826.1"/>
    <property type="molecule type" value="Genomic_DNA"/>
</dbReference>
<dbReference type="Proteomes" id="UP000302163">
    <property type="component" value="Chromosome"/>
</dbReference>